<dbReference type="Proteomes" id="UP000765509">
    <property type="component" value="Unassembled WGS sequence"/>
</dbReference>
<protein>
    <submittedName>
        <fullName evidence="1">Uncharacterized protein</fullName>
    </submittedName>
</protein>
<dbReference type="AlphaFoldDB" id="A0A9Q3J8V6"/>
<proteinExistence type="predicted"/>
<reference evidence="1" key="1">
    <citation type="submission" date="2021-03" db="EMBL/GenBank/DDBJ databases">
        <title>Draft genome sequence of rust myrtle Austropuccinia psidii MF-1, a brazilian biotype.</title>
        <authorList>
            <person name="Quecine M.C."/>
            <person name="Pachon D.M.R."/>
            <person name="Bonatelli M.L."/>
            <person name="Correr F.H."/>
            <person name="Franceschini L.M."/>
            <person name="Leite T.F."/>
            <person name="Margarido G.R.A."/>
            <person name="Almeida C.A."/>
            <person name="Ferrarezi J.A."/>
            <person name="Labate C.A."/>
        </authorList>
    </citation>
    <scope>NUCLEOTIDE SEQUENCE</scope>
    <source>
        <strain evidence="1">MF-1</strain>
    </source>
</reference>
<dbReference type="EMBL" id="AVOT02065615">
    <property type="protein sequence ID" value="MBW0557651.1"/>
    <property type="molecule type" value="Genomic_DNA"/>
</dbReference>
<gene>
    <name evidence="1" type="ORF">O181_097366</name>
</gene>
<evidence type="ECO:0000313" key="1">
    <source>
        <dbReference type="EMBL" id="MBW0557651.1"/>
    </source>
</evidence>
<keyword evidence="2" id="KW-1185">Reference proteome</keyword>
<sequence length="123" mass="14065">MTIVHKAGNIHKNSDGLSRCPLANTPDNPAYVPLESEPQITIKGINITDIGTKLFEEFRQSYKQENNCHLLTSLLDKYCKDTVLVISLDEVWKSSYSEVILHLFDVIIYHRTKHSCVMELCSR</sequence>
<organism evidence="1 2">
    <name type="scientific">Austropuccinia psidii MF-1</name>
    <dbReference type="NCBI Taxonomy" id="1389203"/>
    <lineage>
        <taxon>Eukaryota</taxon>
        <taxon>Fungi</taxon>
        <taxon>Dikarya</taxon>
        <taxon>Basidiomycota</taxon>
        <taxon>Pucciniomycotina</taxon>
        <taxon>Pucciniomycetes</taxon>
        <taxon>Pucciniales</taxon>
        <taxon>Sphaerophragmiaceae</taxon>
        <taxon>Austropuccinia</taxon>
    </lineage>
</organism>
<name>A0A9Q3J8V6_9BASI</name>
<evidence type="ECO:0000313" key="2">
    <source>
        <dbReference type="Proteomes" id="UP000765509"/>
    </source>
</evidence>
<comment type="caution">
    <text evidence="1">The sequence shown here is derived from an EMBL/GenBank/DDBJ whole genome shotgun (WGS) entry which is preliminary data.</text>
</comment>
<accession>A0A9Q3J8V6</accession>